<name>A0A6S6YJE7_9BURK</name>
<gene>
    <name evidence="7" type="primary">yjcS_1</name>
    <name evidence="7" type="ORF">LMG3431_00612</name>
</gene>
<dbReference type="Gene3D" id="1.25.40.880">
    <property type="entry name" value="Alkyl sulfatase, dimerisation domain"/>
    <property type="match status" value="1"/>
</dbReference>
<dbReference type="PANTHER" id="PTHR43223:SF1">
    <property type="entry name" value="ALKYL_ARYL-SULFATASE BDS1"/>
    <property type="match status" value="1"/>
</dbReference>
<dbReference type="SUPFAM" id="SSF56281">
    <property type="entry name" value="Metallo-hydrolase/oxidoreductase"/>
    <property type="match status" value="1"/>
</dbReference>
<keyword evidence="2 7" id="KW-0378">Hydrolase</keyword>
<evidence type="ECO:0000259" key="6">
    <source>
        <dbReference type="SMART" id="SM00849"/>
    </source>
</evidence>
<dbReference type="InterPro" id="IPR052195">
    <property type="entry name" value="Bact_Alkyl/Aryl-Sulfatase"/>
</dbReference>
<comment type="similarity">
    <text evidence="4">Belongs to the metallo-beta-lactamase superfamily. Type III sulfatase family.</text>
</comment>
<dbReference type="GO" id="GO:0046983">
    <property type="term" value="F:protein dimerization activity"/>
    <property type="evidence" value="ECO:0007669"/>
    <property type="project" value="InterPro"/>
</dbReference>
<protein>
    <submittedName>
        <fullName evidence="7">Alkyl/aryl-sulfatase YjcS</fullName>
        <ecNumber evidence="7">3.1.6.-</ecNumber>
    </submittedName>
</protein>
<dbReference type="AlphaFoldDB" id="A0A6S6YJE7"/>
<accession>A0A6S6YJE7</accession>
<dbReference type="InterPro" id="IPR044097">
    <property type="entry name" value="Bds1/SdsA1_MBL-fold"/>
</dbReference>
<dbReference type="Pfam" id="PF00753">
    <property type="entry name" value="Lactamase_B"/>
    <property type="match status" value="1"/>
</dbReference>
<dbReference type="SMART" id="SM00849">
    <property type="entry name" value="Lactamase_B"/>
    <property type="match status" value="1"/>
</dbReference>
<evidence type="ECO:0000313" key="8">
    <source>
        <dbReference type="Proteomes" id="UP000494108"/>
    </source>
</evidence>
<dbReference type="InterPro" id="IPR029228">
    <property type="entry name" value="Alkyl_sulf_dimr"/>
</dbReference>
<dbReference type="FunFam" id="3.60.15.30:FF:000001">
    <property type="entry name" value="Alkyl/aryl-sulfatase BDS1"/>
    <property type="match status" value="1"/>
</dbReference>
<evidence type="ECO:0000256" key="1">
    <source>
        <dbReference type="ARBA" id="ARBA00022723"/>
    </source>
</evidence>
<dbReference type="InterPro" id="IPR036527">
    <property type="entry name" value="SCP2_sterol-bd_dom_sf"/>
</dbReference>
<keyword evidence="3" id="KW-0862">Zinc</keyword>
<dbReference type="InterPro" id="IPR029229">
    <property type="entry name" value="Alkyl_sulf_C"/>
</dbReference>
<dbReference type="InterPro" id="IPR036866">
    <property type="entry name" value="RibonucZ/Hydroxyglut_hydro"/>
</dbReference>
<dbReference type="Pfam" id="PF14863">
    <property type="entry name" value="Alkyl_sulf_dimr"/>
    <property type="match status" value="1"/>
</dbReference>
<feature type="compositionally biased region" description="Basic and acidic residues" evidence="5">
    <location>
        <begin position="1"/>
        <end position="10"/>
    </location>
</feature>
<sequence>MNNDTENSRHKDAHPHTASMQESLRGSLDFSDVGDFDDANRGFIGTIEDATIRNASGRIVWSQKEYSFLDDTYVPFTVNPSLWRMSKLNRIHGLFKVCDRIYQVRGFDLANITFIEGDTGLIVIDPLTFEEPARAALALYEKHLGPRKVVAVMYSHSHRDHYGGVKGVASEEDVEAGRVQIIAPEGFMEEVMSESLLAGIPSRRRAEFQFGTYLEPGPRAHVDSGLGKGMGTGTSSLIPPTHLITQTNERMVIDGVEVIFQMTPGTEAPAEMNFYFPQMRALNMAENACNTMHNLCPIRGAKVRDALAWASYLDESVDLYAGQADVCLAQHHWPTWGKEKVITYLSEQRDLYRYIHDQTLRQMSHGLTPREISEQLMMPNELSKRWHTRGYYGAVVHNVQAIYAFYMGPYDGNPVNLNPLPPSAAAAKYIEYAGGAERAIARAREDFERGEFRWVAQIMNQAVFADPANKAARELCADAFEQLGYQAESATWRNAYLLGARELREGLRPREKDGNRINPGVVSKLPMPLFFDFIAIRVMSEAVEGQTVRFDWHMTDEKSCTKVTLSNGALSHRPGSHGDAADAVLQTTRAGLFQALQAEIGFAGAVESGDVRINGNAGPVLSLLAGLDSFDPLFNVVEP</sequence>
<keyword evidence="1" id="KW-0479">Metal-binding</keyword>
<dbReference type="EC" id="3.1.6.-" evidence="7"/>
<reference evidence="7 8" key="1">
    <citation type="submission" date="2020-04" db="EMBL/GenBank/DDBJ databases">
        <authorList>
            <person name="De Canck E."/>
        </authorList>
    </citation>
    <scope>NUCLEOTIDE SEQUENCE [LARGE SCALE GENOMIC DNA]</scope>
    <source>
        <strain evidence="7 8">LMG 3431</strain>
    </source>
</reference>
<dbReference type="GO" id="GO:0018741">
    <property type="term" value="F:linear primary-alkylsulfatase activity"/>
    <property type="evidence" value="ECO:0007669"/>
    <property type="project" value="InterPro"/>
</dbReference>
<evidence type="ECO:0000256" key="5">
    <source>
        <dbReference type="SAM" id="MobiDB-lite"/>
    </source>
</evidence>
<dbReference type="Proteomes" id="UP000494108">
    <property type="component" value="Unassembled WGS sequence"/>
</dbReference>
<organism evidence="7 8">
    <name type="scientific">Achromobacter pestifer</name>
    <dbReference type="NCBI Taxonomy" id="1353889"/>
    <lineage>
        <taxon>Bacteria</taxon>
        <taxon>Pseudomonadati</taxon>
        <taxon>Pseudomonadota</taxon>
        <taxon>Betaproteobacteria</taxon>
        <taxon>Burkholderiales</taxon>
        <taxon>Alcaligenaceae</taxon>
        <taxon>Achromobacter</taxon>
    </lineage>
</organism>
<dbReference type="EMBL" id="CADIJX010000001">
    <property type="protein sequence ID" value="CAB3627839.1"/>
    <property type="molecule type" value="Genomic_DNA"/>
</dbReference>
<dbReference type="RefSeq" id="WP_175172941.1">
    <property type="nucleotide sequence ID" value="NZ_CADIJX010000001.1"/>
</dbReference>
<dbReference type="SUPFAM" id="SSF55718">
    <property type="entry name" value="SCP-like"/>
    <property type="match status" value="1"/>
</dbReference>
<evidence type="ECO:0000256" key="3">
    <source>
        <dbReference type="ARBA" id="ARBA00022833"/>
    </source>
</evidence>
<dbReference type="GO" id="GO:0018909">
    <property type="term" value="P:dodecyl sulfate metabolic process"/>
    <property type="evidence" value="ECO:0007669"/>
    <property type="project" value="InterPro"/>
</dbReference>
<evidence type="ECO:0000256" key="4">
    <source>
        <dbReference type="ARBA" id="ARBA00033751"/>
    </source>
</evidence>
<feature type="domain" description="Metallo-beta-lactamase" evidence="6">
    <location>
        <begin position="109"/>
        <end position="331"/>
    </location>
</feature>
<feature type="region of interest" description="Disordered" evidence="5">
    <location>
        <begin position="1"/>
        <end position="22"/>
    </location>
</feature>
<dbReference type="PANTHER" id="PTHR43223">
    <property type="entry name" value="ALKYL/ARYL-SULFATASE"/>
    <property type="match status" value="1"/>
</dbReference>
<dbReference type="GO" id="GO:0046872">
    <property type="term" value="F:metal ion binding"/>
    <property type="evidence" value="ECO:0007669"/>
    <property type="project" value="UniProtKB-KW"/>
</dbReference>
<dbReference type="Gene3D" id="3.60.15.30">
    <property type="entry name" value="Metallo-beta-lactamase domain"/>
    <property type="match status" value="1"/>
</dbReference>
<keyword evidence="8" id="KW-1185">Reference proteome</keyword>
<evidence type="ECO:0000313" key="7">
    <source>
        <dbReference type="EMBL" id="CAB3627839.1"/>
    </source>
</evidence>
<dbReference type="InterPro" id="IPR001279">
    <property type="entry name" value="Metallo-B-lactamas"/>
</dbReference>
<proteinExistence type="inferred from homology"/>
<dbReference type="Pfam" id="PF14864">
    <property type="entry name" value="Alkyl_sulf_C"/>
    <property type="match status" value="1"/>
</dbReference>
<evidence type="ECO:0000256" key="2">
    <source>
        <dbReference type="ARBA" id="ARBA00022801"/>
    </source>
</evidence>
<dbReference type="CDD" id="cd07710">
    <property type="entry name" value="arylsulfatase_Sdsa1-like_MBL-fold"/>
    <property type="match status" value="1"/>
</dbReference>
<dbReference type="Gene3D" id="3.30.1050.10">
    <property type="entry name" value="SCP2 sterol-binding domain"/>
    <property type="match status" value="1"/>
</dbReference>
<dbReference type="InterPro" id="IPR038536">
    <property type="entry name" value="Alkyl/aryl-sulf_dimr_sf"/>
</dbReference>